<dbReference type="SUPFAM" id="SSF52096">
    <property type="entry name" value="ClpP/crotonase"/>
    <property type="match status" value="1"/>
</dbReference>
<proteinExistence type="predicted"/>
<gene>
    <name evidence="2" type="ORF">H8K26_15645</name>
</gene>
<dbReference type="Proteomes" id="UP000637632">
    <property type="component" value="Unassembled WGS sequence"/>
</dbReference>
<accession>A0ABR6XJE1</accession>
<organism evidence="2 3">
    <name type="scientific">Undibacterium aquatile</name>
    <dbReference type="NCBI Taxonomy" id="1537398"/>
    <lineage>
        <taxon>Bacteria</taxon>
        <taxon>Pseudomonadati</taxon>
        <taxon>Pseudomonadota</taxon>
        <taxon>Betaproteobacteria</taxon>
        <taxon>Burkholderiales</taxon>
        <taxon>Oxalobacteraceae</taxon>
        <taxon>Undibacterium</taxon>
    </lineage>
</organism>
<feature type="signal peptide" evidence="1">
    <location>
        <begin position="1"/>
        <end position="21"/>
    </location>
</feature>
<sequence length="273" mass="30829">MKTLHKLLLFVLSLFVFNAQAQNLDMKFWKKNDSTLIAFGMITEQSLNAFKKEDLQNIKELIVTSSGGEVHAAAEIGLIIFERNIKVIVNDYCFSACANWIFLPAKQKALLSNAVLGFHADITSQFDLVRTELRISHGDPEKNLFLIGEKSAKSLFAKAGISPTIYREIASKTSFAPPSIIMSVKTEQGQVEEYELTGNEENDSTLYSKYEKAKVISYRWKGRIENAYWFPSKAELMAFNVSGIQEYYFPANIKEVENLEKNYGIHLVEGGSK</sequence>
<protein>
    <recommendedName>
        <fullName evidence="4">ClpP protease-like protein</fullName>
    </recommendedName>
</protein>
<dbReference type="InterPro" id="IPR029045">
    <property type="entry name" value="ClpP/crotonase-like_dom_sf"/>
</dbReference>
<dbReference type="RefSeq" id="WP_190480779.1">
    <property type="nucleotide sequence ID" value="NZ_JACOFT010000006.1"/>
</dbReference>
<comment type="caution">
    <text evidence="2">The sequence shown here is derived from an EMBL/GenBank/DDBJ whole genome shotgun (WGS) entry which is preliminary data.</text>
</comment>
<dbReference type="EMBL" id="JACOFT010000006">
    <property type="protein sequence ID" value="MBC3812878.1"/>
    <property type="molecule type" value="Genomic_DNA"/>
</dbReference>
<reference evidence="2 3" key="1">
    <citation type="submission" date="2020-08" db="EMBL/GenBank/DDBJ databases">
        <title>Novel species isolated from subtropical streams in China.</title>
        <authorList>
            <person name="Lu H."/>
        </authorList>
    </citation>
    <scope>NUCLEOTIDE SEQUENCE [LARGE SCALE GENOMIC DNA]</scope>
    <source>
        <strain evidence="2 3">CCTCC AB 2015119</strain>
    </source>
</reference>
<evidence type="ECO:0000313" key="3">
    <source>
        <dbReference type="Proteomes" id="UP000637632"/>
    </source>
</evidence>
<feature type="chain" id="PRO_5047484373" description="ClpP protease-like protein" evidence="1">
    <location>
        <begin position="22"/>
        <end position="273"/>
    </location>
</feature>
<evidence type="ECO:0000313" key="2">
    <source>
        <dbReference type="EMBL" id="MBC3812878.1"/>
    </source>
</evidence>
<keyword evidence="1" id="KW-0732">Signal</keyword>
<keyword evidence="3" id="KW-1185">Reference proteome</keyword>
<name>A0ABR6XJE1_9BURK</name>
<evidence type="ECO:0000256" key="1">
    <source>
        <dbReference type="SAM" id="SignalP"/>
    </source>
</evidence>
<evidence type="ECO:0008006" key="4">
    <source>
        <dbReference type="Google" id="ProtNLM"/>
    </source>
</evidence>